<dbReference type="EMBL" id="AHYR01000005">
    <property type="protein sequence ID" value="EOT41412.1"/>
    <property type="molecule type" value="Genomic_DNA"/>
</dbReference>
<dbReference type="Proteomes" id="UP000014127">
    <property type="component" value="Unassembled WGS sequence"/>
</dbReference>
<comment type="caution">
    <text evidence="1">The sequence shown here is derived from an EMBL/GenBank/DDBJ whole genome shotgun (WGS) entry which is preliminary data.</text>
</comment>
<evidence type="ECO:0000313" key="1">
    <source>
        <dbReference type="EMBL" id="EOT41412.1"/>
    </source>
</evidence>
<evidence type="ECO:0000313" key="2">
    <source>
        <dbReference type="Proteomes" id="UP000014127"/>
    </source>
</evidence>
<dbReference type="HOGENOM" id="CLU_3079479_0_0_9"/>
<dbReference type="PATRIC" id="fig|1139219.3.peg.1546"/>
<keyword evidence="2" id="KW-1185">Reference proteome</keyword>
<organism evidence="1 2">
    <name type="scientific">Enterococcus dispar ATCC 51266</name>
    <dbReference type="NCBI Taxonomy" id="1139219"/>
    <lineage>
        <taxon>Bacteria</taxon>
        <taxon>Bacillati</taxon>
        <taxon>Bacillota</taxon>
        <taxon>Bacilli</taxon>
        <taxon>Lactobacillales</taxon>
        <taxon>Enterococcaceae</taxon>
        <taxon>Enterococcus</taxon>
    </lineage>
</organism>
<dbReference type="RefSeq" id="WP_016172754.1">
    <property type="nucleotide sequence ID" value="NZ_ASWK01000001.1"/>
</dbReference>
<sequence length="52" mass="6296">MKQVKTIKEKQGKTFTPRNEFEARLFKRFENYATAEKENKNNEIYINQGQKK</sequence>
<dbReference type="AlphaFoldDB" id="S0K9W0"/>
<name>S0K9W0_9ENTE</name>
<protein>
    <submittedName>
        <fullName evidence="1">Uncharacterized protein</fullName>
    </submittedName>
</protein>
<proteinExistence type="predicted"/>
<reference evidence="1 2" key="1">
    <citation type="submission" date="2013-03" db="EMBL/GenBank/DDBJ databases">
        <title>The Genome Sequence of Enterococcus dispar ATCC_51266 (Illumina only assembly).</title>
        <authorList>
            <consortium name="The Broad Institute Genomics Platform"/>
            <consortium name="The Broad Institute Genome Sequencing Center for Infectious Disease"/>
            <person name="Earl A."/>
            <person name="Russ C."/>
            <person name="Gilmore M."/>
            <person name="Surin D."/>
            <person name="Walker B."/>
            <person name="Young S."/>
            <person name="Zeng Q."/>
            <person name="Gargeya S."/>
            <person name="Fitzgerald M."/>
            <person name="Haas B."/>
            <person name="Abouelleil A."/>
            <person name="Allen A.W."/>
            <person name="Alvarado L."/>
            <person name="Arachchi H.M."/>
            <person name="Berlin A.M."/>
            <person name="Chapman S.B."/>
            <person name="Gainer-Dewar J."/>
            <person name="Goldberg J."/>
            <person name="Griggs A."/>
            <person name="Gujja S."/>
            <person name="Hansen M."/>
            <person name="Howarth C."/>
            <person name="Imamovic A."/>
            <person name="Ireland A."/>
            <person name="Larimer J."/>
            <person name="McCowan C."/>
            <person name="Murphy C."/>
            <person name="Pearson M."/>
            <person name="Poon T.W."/>
            <person name="Priest M."/>
            <person name="Roberts A."/>
            <person name="Saif S."/>
            <person name="Shea T."/>
            <person name="Sisk P."/>
            <person name="Sykes S."/>
            <person name="Wortman J."/>
            <person name="Nusbaum C."/>
            <person name="Birren B."/>
        </authorList>
    </citation>
    <scope>NUCLEOTIDE SEQUENCE [LARGE SCALE GENOMIC DNA]</scope>
    <source>
        <strain evidence="1 2">ATCC 51266</strain>
    </source>
</reference>
<accession>S0K9W0</accession>
<gene>
    <name evidence="1" type="ORF">OMK_01588</name>
</gene>